<evidence type="ECO:0000313" key="2">
    <source>
        <dbReference type="Proteomes" id="UP000269265"/>
    </source>
</evidence>
<dbReference type="Proteomes" id="UP000269265">
    <property type="component" value="Unassembled WGS sequence"/>
</dbReference>
<dbReference type="InterPro" id="IPR006175">
    <property type="entry name" value="YjgF/YER057c/UK114"/>
</dbReference>
<dbReference type="RefSeq" id="WP_125241685.1">
    <property type="nucleotide sequence ID" value="NZ_RSED01000002.1"/>
</dbReference>
<dbReference type="Gene3D" id="3.30.1330.40">
    <property type="entry name" value="RutC-like"/>
    <property type="match status" value="1"/>
</dbReference>
<dbReference type="Pfam" id="PF01042">
    <property type="entry name" value="Ribonuc_L-PSP"/>
    <property type="match status" value="1"/>
</dbReference>
<dbReference type="CDD" id="cd06150">
    <property type="entry name" value="YjgF_YER057c_UK114_like_2"/>
    <property type="match status" value="1"/>
</dbReference>
<comment type="caution">
    <text evidence="1">The sequence shown here is derived from an EMBL/GenBank/DDBJ whole genome shotgun (WGS) entry which is preliminary data.</text>
</comment>
<dbReference type="SUPFAM" id="SSF55298">
    <property type="entry name" value="YjgF-like"/>
    <property type="match status" value="1"/>
</dbReference>
<dbReference type="PANTHER" id="PTHR47328:SF1">
    <property type="entry name" value="RUTC FAMILY PROTEIN YOAB"/>
    <property type="match status" value="1"/>
</dbReference>
<organism evidence="1 2">
    <name type="scientific">Aquabacterium soli</name>
    <dbReference type="NCBI Taxonomy" id="2493092"/>
    <lineage>
        <taxon>Bacteria</taxon>
        <taxon>Pseudomonadati</taxon>
        <taxon>Pseudomonadota</taxon>
        <taxon>Betaproteobacteria</taxon>
        <taxon>Burkholderiales</taxon>
        <taxon>Aquabacterium</taxon>
    </lineage>
</organism>
<proteinExistence type="predicted"/>
<dbReference type="InterPro" id="IPR035959">
    <property type="entry name" value="RutC-like_sf"/>
</dbReference>
<protein>
    <submittedName>
        <fullName evidence="1">RidA family protein</fullName>
    </submittedName>
</protein>
<keyword evidence="2" id="KW-1185">Reference proteome</keyword>
<dbReference type="PANTHER" id="PTHR47328">
    <property type="match status" value="1"/>
</dbReference>
<reference evidence="1 2" key="1">
    <citation type="submission" date="2018-12" db="EMBL/GenBank/DDBJ databases">
        <title>The whole draft genome of Aquabacterium sp. SJQ9.</title>
        <authorList>
            <person name="Sun L."/>
            <person name="Gao X."/>
            <person name="Chen W."/>
            <person name="Huang K."/>
        </authorList>
    </citation>
    <scope>NUCLEOTIDE SEQUENCE [LARGE SCALE GENOMIC DNA]</scope>
    <source>
        <strain evidence="1 2">SJQ9</strain>
    </source>
</reference>
<gene>
    <name evidence="1" type="ORF">EIP75_02615</name>
</gene>
<dbReference type="AlphaFoldDB" id="A0A3R8T7D9"/>
<accession>A0A3R8T7D9</accession>
<sequence length="124" mass="13395">MAAGIEAGIQRLHVGKRLSEAAIAGGTVYLAGQVPEHQPDADIEGQTAEVLRHIDHLLAEAGSSKQHLLSVQIYLKDITDIGRMNAVWDAWVVPGHTPPRATVQAALADPRWRIEVVVVARQQA</sequence>
<evidence type="ECO:0000313" key="1">
    <source>
        <dbReference type="EMBL" id="RRS05778.1"/>
    </source>
</evidence>
<dbReference type="EMBL" id="RSED01000002">
    <property type="protein sequence ID" value="RRS05778.1"/>
    <property type="molecule type" value="Genomic_DNA"/>
</dbReference>
<dbReference type="OrthoDB" id="6899345at2"/>
<dbReference type="InterPro" id="IPR035709">
    <property type="entry name" value="YoaB-like"/>
</dbReference>
<name>A0A3R8T7D9_9BURK</name>